<dbReference type="InParanoid" id="A0A194R6W0"/>
<dbReference type="KEGG" id="pmac:106712294"/>
<proteinExistence type="predicted"/>
<evidence type="ECO:0000256" key="2">
    <source>
        <dbReference type="ARBA" id="ARBA00022771"/>
    </source>
</evidence>
<feature type="compositionally biased region" description="Polar residues" evidence="5">
    <location>
        <begin position="307"/>
        <end position="325"/>
    </location>
</feature>
<sequence>MAEQVVVQPESLLNLDDLLQCPVCYEIPSGQIFQCNEGHHVCGRCKARLDVCPVCRALFFGTRNYAMEELIANFKKLKAFKVGGKQGTGSGSSESSTPARDTVSAETENDAGENNSNESNQITLRVPQACKGLFRCLCCKNGNAEKLPAARLLNHLRYFHSPDLIEGQSEFGEYVQAWEFSTGPGRIVTAVRVSDMGIYFLVIDIDINRIYAWLTMAASPSVANTFSYTLTLSGSDREAIFTDCVLSVRSCEGTLKKRGHALVVTGLNAIALTSTTALNAKLCLRRTPPEQLAHQTQPRAVMRVATRGNNRDNSTQDISPPTTTHTRGDNVIQDLYNETVNLRTQLAALQELGNEDDNDYPLALVRAFTSIRMANRIAEDLRDDNRTRSEEDTSPSVASPAPPAQPMSRNARRRMRQRLRMALNDDTPAPAPAPPSAQVSSRSNLQNGHVQIDIVPQTSAPHMPQTNLSNGPSTSAANAQNENQTRNKKKRRHRR</sequence>
<dbReference type="InterPro" id="IPR004162">
    <property type="entry name" value="SINA-like_animal"/>
</dbReference>
<feature type="region of interest" description="Disordered" evidence="5">
    <location>
        <begin position="424"/>
        <end position="495"/>
    </location>
</feature>
<dbReference type="InterPro" id="IPR013083">
    <property type="entry name" value="Znf_RING/FYVE/PHD"/>
</dbReference>
<keyword evidence="8" id="KW-1185">Reference proteome</keyword>
<evidence type="ECO:0000259" key="6">
    <source>
        <dbReference type="PROSITE" id="PS50089"/>
    </source>
</evidence>
<dbReference type="GO" id="GO:0005737">
    <property type="term" value="C:cytoplasm"/>
    <property type="evidence" value="ECO:0007669"/>
    <property type="project" value="TreeGrafter"/>
</dbReference>
<feature type="compositionally biased region" description="Polar residues" evidence="5">
    <location>
        <begin position="456"/>
        <end position="484"/>
    </location>
</feature>
<protein>
    <submittedName>
        <fullName evidence="7">E3 ubiquitin-protein ligase sina</fullName>
    </submittedName>
</protein>
<accession>A0A194R6W0</accession>
<dbReference type="Gene3D" id="3.30.40.10">
    <property type="entry name" value="Zinc/RING finger domain, C3HC4 (zinc finger)"/>
    <property type="match status" value="1"/>
</dbReference>
<keyword evidence="2 4" id="KW-0863">Zinc-finger</keyword>
<organism evidence="7 8">
    <name type="scientific">Papilio machaon</name>
    <name type="common">Old World swallowtail butterfly</name>
    <dbReference type="NCBI Taxonomy" id="76193"/>
    <lineage>
        <taxon>Eukaryota</taxon>
        <taxon>Metazoa</taxon>
        <taxon>Ecdysozoa</taxon>
        <taxon>Arthropoda</taxon>
        <taxon>Hexapoda</taxon>
        <taxon>Insecta</taxon>
        <taxon>Pterygota</taxon>
        <taxon>Neoptera</taxon>
        <taxon>Endopterygota</taxon>
        <taxon>Lepidoptera</taxon>
        <taxon>Glossata</taxon>
        <taxon>Ditrysia</taxon>
        <taxon>Papilionoidea</taxon>
        <taxon>Papilionidae</taxon>
        <taxon>Papilioninae</taxon>
        <taxon>Papilio</taxon>
    </lineage>
</organism>
<feature type="region of interest" description="Disordered" evidence="5">
    <location>
        <begin position="379"/>
        <end position="412"/>
    </location>
</feature>
<dbReference type="GO" id="GO:0031624">
    <property type="term" value="F:ubiquitin conjugating enzyme binding"/>
    <property type="evidence" value="ECO:0007669"/>
    <property type="project" value="TreeGrafter"/>
</dbReference>
<dbReference type="PANTHER" id="PTHR45877">
    <property type="entry name" value="E3 UBIQUITIN-PROTEIN LIGASE SIAH2"/>
    <property type="match status" value="1"/>
</dbReference>
<dbReference type="AlphaFoldDB" id="A0A194R6W0"/>
<evidence type="ECO:0000256" key="4">
    <source>
        <dbReference type="PROSITE-ProRule" id="PRU00175"/>
    </source>
</evidence>
<dbReference type="PROSITE" id="PS50089">
    <property type="entry name" value="ZF_RING_2"/>
    <property type="match status" value="1"/>
</dbReference>
<dbReference type="Proteomes" id="UP000053240">
    <property type="component" value="Unassembled WGS sequence"/>
</dbReference>
<dbReference type="CDD" id="cd16571">
    <property type="entry name" value="RING-HC_SIAHs"/>
    <property type="match status" value="1"/>
</dbReference>
<dbReference type="Pfam" id="PF21362">
    <property type="entry name" value="Sina_RING"/>
    <property type="match status" value="1"/>
</dbReference>
<feature type="region of interest" description="Disordered" evidence="5">
    <location>
        <begin position="84"/>
        <end position="118"/>
    </location>
</feature>
<keyword evidence="3" id="KW-0862">Zinc</keyword>
<dbReference type="SUPFAM" id="SSF57850">
    <property type="entry name" value="RING/U-box"/>
    <property type="match status" value="1"/>
</dbReference>
<gene>
    <name evidence="7" type="ORF">RR48_10737</name>
</gene>
<feature type="compositionally biased region" description="Basic and acidic residues" evidence="5">
    <location>
        <begin position="379"/>
        <end position="391"/>
    </location>
</feature>
<keyword evidence="1" id="KW-0479">Metal-binding</keyword>
<dbReference type="GO" id="GO:0061630">
    <property type="term" value="F:ubiquitin protein ligase activity"/>
    <property type="evidence" value="ECO:0007669"/>
    <property type="project" value="TreeGrafter"/>
</dbReference>
<name>A0A194R6W0_PAPMA</name>
<dbReference type="EMBL" id="KQ460615">
    <property type="protein sequence ID" value="KPJ13553.1"/>
    <property type="molecule type" value="Genomic_DNA"/>
</dbReference>
<reference evidence="7 8" key="1">
    <citation type="journal article" date="2015" name="Nat. Commun.">
        <title>Outbred genome sequencing and CRISPR/Cas9 gene editing in butterflies.</title>
        <authorList>
            <person name="Li X."/>
            <person name="Fan D."/>
            <person name="Zhang W."/>
            <person name="Liu G."/>
            <person name="Zhang L."/>
            <person name="Zhao L."/>
            <person name="Fang X."/>
            <person name="Chen L."/>
            <person name="Dong Y."/>
            <person name="Chen Y."/>
            <person name="Ding Y."/>
            <person name="Zhao R."/>
            <person name="Feng M."/>
            <person name="Zhu Y."/>
            <person name="Feng Y."/>
            <person name="Jiang X."/>
            <person name="Zhu D."/>
            <person name="Xiang H."/>
            <person name="Feng X."/>
            <person name="Li S."/>
            <person name="Wang J."/>
            <person name="Zhang G."/>
            <person name="Kronforst M.R."/>
            <person name="Wang W."/>
        </authorList>
    </citation>
    <scope>NUCLEOTIDE SEQUENCE [LARGE SCALE GENOMIC DNA]</scope>
    <source>
        <strain evidence="7">Ya'a_city_454_Pm</strain>
        <tissue evidence="7">Whole body</tissue>
    </source>
</reference>
<dbReference type="OrthoDB" id="4788989at2759"/>
<evidence type="ECO:0000256" key="1">
    <source>
        <dbReference type="ARBA" id="ARBA00022723"/>
    </source>
</evidence>
<evidence type="ECO:0000313" key="7">
    <source>
        <dbReference type="EMBL" id="KPJ13553.1"/>
    </source>
</evidence>
<dbReference type="InterPro" id="IPR001841">
    <property type="entry name" value="Znf_RING"/>
</dbReference>
<dbReference type="InterPro" id="IPR049548">
    <property type="entry name" value="Sina-like_RING"/>
</dbReference>
<dbReference type="GO" id="GO:0043161">
    <property type="term" value="P:proteasome-mediated ubiquitin-dependent protein catabolic process"/>
    <property type="evidence" value="ECO:0007669"/>
    <property type="project" value="TreeGrafter"/>
</dbReference>
<feature type="domain" description="RING-type" evidence="6">
    <location>
        <begin position="21"/>
        <end position="56"/>
    </location>
</feature>
<evidence type="ECO:0000256" key="3">
    <source>
        <dbReference type="ARBA" id="ARBA00022833"/>
    </source>
</evidence>
<evidence type="ECO:0000313" key="8">
    <source>
        <dbReference type="Proteomes" id="UP000053240"/>
    </source>
</evidence>
<feature type="region of interest" description="Disordered" evidence="5">
    <location>
        <begin position="306"/>
        <end position="330"/>
    </location>
</feature>
<feature type="compositionally biased region" description="Polar residues" evidence="5">
    <location>
        <begin position="437"/>
        <end position="449"/>
    </location>
</feature>
<evidence type="ECO:0000256" key="5">
    <source>
        <dbReference type="SAM" id="MobiDB-lite"/>
    </source>
</evidence>
<dbReference type="STRING" id="76193.A0A194R6W0"/>
<feature type="compositionally biased region" description="Basic residues" evidence="5">
    <location>
        <begin position="486"/>
        <end position="495"/>
    </location>
</feature>
<dbReference type="PANTHER" id="PTHR45877:SF2">
    <property type="entry name" value="E3 UBIQUITIN-PROTEIN LIGASE SINA-RELATED"/>
    <property type="match status" value="1"/>
</dbReference>
<dbReference type="GO" id="GO:0008270">
    <property type="term" value="F:zinc ion binding"/>
    <property type="evidence" value="ECO:0007669"/>
    <property type="project" value="UniProtKB-KW"/>
</dbReference>